<dbReference type="EMBL" id="KV460267">
    <property type="protein sequence ID" value="OBT92457.1"/>
    <property type="molecule type" value="Genomic_DNA"/>
</dbReference>
<feature type="region of interest" description="Disordered" evidence="1">
    <location>
        <begin position="18"/>
        <end position="63"/>
    </location>
</feature>
<keyword evidence="3" id="KW-1185">Reference proteome</keyword>
<dbReference type="Proteomes" id="UP000091956">
    <property type="component" value="Unassembled WGS sequence"/>
</dbReference>
<dbReference type="RefSeq" id="XP_018126190.1">
    <property type="nucleotide sequence ID" value="XM_018278968.1"/>
</dbReference>
<evidence type="ECO:0000313" key="2">
    <source>
        <dbReference type="EMBL" id="OBT92457.1"/>
    </source>
</evidence>
<sequence>MPFNSWMDITTIERYVKKGEQEKNAVGEDRNEDEGFNDGEDDEGVEGVKGAAEEVDEGFEDEMSKETKWMRQIYGLAVLMIKGDKGWHDAEDFTTKYSAVIKLARLMVVQEAYEQR</sequence>
<evidence type="ECO:0000313" key="3">
    <source>
        <dbReference type="Proteomes" id="UP000091956"/>
    </source>
</evidence>
<name>A0A1B8G9F8_9PEZI</name>
<dbReference type="GeneID" id="28842941"/>
<organism evidence="2 3">
    <name type="scientific">Pseudogymnoascus verrucosus</name>
    <dbReference type="NCBI Taxonomy" id="342668"/>
    <lineage>
        <taxon>Eukaryota</taxon>
        <taxon>Fungi</taxon>
        <taxon>Dikarya</taxon>
        <taxon>Ascomycota</taxon>
        <taxon>Pezizomycotina</taxon>
        <taxon>Leotiomycetes</taxon>
        <taxon>Thelebolales</taxon>
        <taxon>Thelebolaceae</taxon>
        <taxon>Pseudogymnoascus</taxon>
    </lineage>
</organism>
<feature type="compositionally biased region" description="Acidic residues" evidence="1">
    <location>
        <begin position="30"/>
        <end position="45"/>
    </location>
</feature>
<accession>A0A1B8G9F8</accession>
<proteinExistence type="predicted"/>
<reference evidence="3" key="2">
    <citation type="journal article" date="2018" name="Nat. Commun.">
        <title>Extreme sensitivity to ultraviolet light in the fungal pathogen causing white-nose syndrome of bats.</title>
        <authorList>
            <person name="Palmer J.M."/>
            <person name="Drees K.P."/>
            <person name="Foster J.T."/>
            <person name="Lindner D.L."/>
        </authorList>
    </citation>
    <scope>NUCLEOTIDE SEQUENCE [LARGE SCALE GENOMIC DNA]</scope>
    <source>
        <strain evidence="3">UAMH 10579</strain>
    </source>
</reference>
<feature type="compositionally biased region" description="Basic and acidic residues" evidence="1">
    <location>
        <begin position="18"/>
        <end position="29"/>
    </location>
</feature>
<dbReference type="STRING" id="342668.A0A1B8G9F8"/>
<dbReference type="AlphaFoldDB" id="A0A1B8G9F8"/>
<dbReference type="OrthoDB" id="3435163at2759"/>
<reference evidence="2 3" key="1">
    <citation type="submission" date="2016-03" db="EMBL/GenBank/DDBJ databases">
        <title>Comparative genomics of Pseudogymnoascus destructans, the fungus causing white-nose syndrome of bats.</title>
        <authorList>
            <person name="Palmer J.M."/>
            <person name="Drees K.P."/>
            <person name="Foster J.T."/>
            <person name="Lindner D.L."/>
        </authorList>
    </citation>
    <scope>NUCLEOTIDE SEQUENCE [LARGE SCALE GENOMIC DNA]</scope>
    <source>
        <strain evidence="2 3">UAMH 10579</strain>
    </source>
</reference>
<protein>
    <submittedName>
        <fullName evidence="2">Uncharacterized protein</fullName>
    </submittedName>
</protein>
<gene>
    <name evidence="2" type="ORF">VE01_09555</name>
</gene>
<evidence type="ECO:0000256" key="1">
    <source>
        <dbReference type="SAM" id="MobiDB-lite"/>
    </source>
</evidence>